<protein>
    <submittedName>
        <fullName evidence="1">Lipoprotein</fullName>
    </submittedName>
</protein>
<comment type="caution">
    <text evidence="1">The sequence shown here is derived from an EMBL/GenBank/DDBJ whole genome shotgun (WGS) entry which is preliminary data.</text>
</comment>
<name>S3UQ54_9LEPT</name>
<evidence type="ECO:0000313" key="1">
    <source>
        <dbReference type="EMBL" id="EPG72521.1"/>
    </source>
</evidence>
<accession>S3UQ54</accession>
<dbReference type="STRING" id="1193011.LEP1GSC058_0901"/>
<dbReference type="Proteomes" id="UP000014540">
    <property type="component" value="Unassembled WGS sequence"/>
</dbReference>
<keyword evidence="1" id="KW-0449">Lipoprotein</keyword>
<dbReference type="EMBL" id="AKWZ02000011">
    <property type="protein sequence ID" value="EPG72521.1"/>
    <property type="molecule type" value="Genomic_DNA"/>
</dbReference>
<evidence type="ECO:0000313" key="2">
    <source>
        <dbReference type="Proteomes" id="UP000014540"/>
    </source>
</evidence>
<keyword evidence="2" id="KW-1185">Reference proteome</keyword>
<dbReference type="AlphaFoldDB" id="S3UQ54"/>
<proteinExistence type="predicted"/>
<dbReference type="PROSITE" id="PS51257">
    <property type="entry name" value="PROKAR_LIPOPROTEIN"/>
    <property type="match status" value="1"/>
</dbReference>
<sequence length="58" mass="6902">MNLKTYFKIFIAFQFFLIGCNSNNQYDRALTNGYPNPQTFKIFPERKAGNLRPDFAYR</sequence>
<organism evidence="1 2">
    <name type="scientific">Leptospira fainei serovar Hurstbridge str. BUT 6</name>
    <dbReference type="NCBI Taxonomy" id="1193011"/>
    <lineage>
        <taxon>Bacteria</taxon>
        <taxon>Pseudomonadati</taxon>
        <taxon>Spirochaetota</taxon>
        <taxon>Spirochaetia</taxon>
        <taxon>Leptospirales</taxon>
        <taxon>Leptospiraceae</taxon>
        <taxon>Leptospira</taxon>
    </lineage>
</organism>
<gene>
    <name evidence="1" type="ORF">LEP1GSC058_0901</name>
</gene>
<reference evidence="1" key="1">
    <citation type="submission" date="2013-04" db="EMBL/GenBank/DDBJ databases">
        <authorList>
            <person name="Harkins D.M."/>
            <person name="Durkin A.S."/>
            <person name="Selengut J.D."/>
            <person name="Sanka R."/>
            <person name="DePew J."/>
            <person name="Purushe J."/>
            <person name="Ahmed A."/>
            <person name="van der Linden H."/>
            <person name="Goris M.G.A."/>
            <person name="Hartskeerl R.A."/>
            <person name="Vinetz J.M."/>
            <person name="Sutton G.G."/>
            <person name="Nelson W.C."/>
            <person name="Fouts D.E."/>
        </authorList>
    </citation>
    <scope>NUCLEOTIDE SEQUENCE [LARGE SCALE GENOMIC DNA]</scope>
    <source>
        <strain evidence="1">BUT 6</strain>
    </source>
</reference>